<evidence type="ECO:0000256" key="1">
    <source>
        <dbReference type="SAM" id="SignalP"/>
    </source>
</evidence>
<protein>
    <submittedName>
        <fullName evidence="2">CRP-I13</fullName>
    </submittedName>
</protein>
<reference evidence="2" key="1">
    <citation type="journal article" date="2015" name="Genome Biol. Evol.">
        <title>Identification and Characterization of a Novel Family of Cysteine-Rich Peptides (MgCRP-I) from Mytilus galloprovincialis.</title>
        <authorList>
            <person name="Gerdol M."/>
            <person name="Puillandre N."/>
            <person name="De Moro G."/>
            <person name="Guarnaccia C."/>
            <person name="Lucafo M."/>
            <person name="Benincasa M."/>
            <person name="Zlatev V."/>
            <person name="Manfrin C."/>
            <person name="Torboli V."/>
            <person name="Giulianini P.G."/>
            <person name="Sava G."/>
            <person name="Venier P."/>
            <person name="Pallavicini A."/>
        </authorList>
    </citation>
    <scope>NUCLEOTIDE SEQUENCE</scope>
</reference>
<dbReference type="AlphaFoldDB" id="A0A0K0NK13"/>
<feature type="chain" id="PRO_5005451425" evidence="1">
    <location>
        <begin position="22"/>
        <end position="118"/>
    </location>
</feature>
<keyword evidence="1" id="KW-0732">Signal</keyword>
<evidence type="ECO:0000313" key="2">
    <source>
        <dbReference type="EMBL" id="AKK32406.1"/>
    </source>
</evidence>
<proteinExistence type="evidence at transcript level"/>
<accession>A0A0K0NK13</accession>
<dbReference type="EMBL" id="KR017768">
    <property type="protein sequence ID" value="AKK32406.1"/>
    <property type="molecule type" value="mRNA"/>
</dbReference>
<feature type="signal peptide" evidence="1">
    <location>
        <begin position="1"/>
        <end position="21"/>
    </location>
</feature>
<name>A0A0K0NK13_MYTGA</name>
<organism evidence="2">
    <name type="scientific">Mytilus galloprovincialis</name>
    <name type="common">Mediterranean mussel</name>
    <dbReference type="NCBI Taxonomy" id="29158"/>
    <lineage>
        <taxon>Eukaryota</taxon>
        <taxon>Metazoa</taxon>
        <taxon>Spiralia</taxon>
        <taxon>Lophotrochozoa</taxon>
        <taxon>Mollusca</taxon>
        <taxon>Bivalvia</taxon>
        <taxon>Autobranchia</taxon>
        <taxon>Pteriomorphia</taxon>
        <taxon>Mytilida</taxon>
        <taxon>Mytiloidea</taxon>
        <taxon>Mytilidae</taxon>
        <taxon>Mytilinae</taxon>
        <taxon>Mytilus</taxon>
    </lineage>
</organism>
<sequence length="118" mass="13451">MIISMCLVLYMLLVSVGVNMANEEIQKDSGHIKKLIKRAPACAYKICRIRRCCNGYICTNGFCKMCAGRDCKSKTDCCKGYTCSYKKCIKRRMEVDSQSGTMTSNKSLIYLFFLTYMI</sequence>